<dbReference type="InterPro" id="IPR000569">
    <property type="entry name" value="HECT_dom"/>
</dbReference>
<dbReference type="SMART" id="SM00291">
    <property type="entry name" value="ZnF_ZZ"/>
    <property type="match status" value="2"/>
</dbReference>
<dbReference type="PANTHER" id="PTHR46435">
    <property type="entry name" value="E3 UBIQUITIN-PROTEIN LIGASE HECTD4-RELATED"/>
    <property type="match status" value="1"/>
</dbReference>
<dbReference type="InterPro" id="IPR000433">
    <property type="entry name" value="Znf_ZZ"/>
</dbReference>
<accession>A0A8S9TRC6</accession>
<feature type="region of interest" description="Disordered" evidence="11">
    <location>
        <begin position="1147"/>
        <end position="1171"/>
    </location>
</feature>
<feature type="compositionally biased region" description="Basic residues" evidence="11">
    <location>
        <begin position="574"/>
        <end position="587"/>
    </location>
</feature>
<keyword evidence="5" id="KW-0677">Repeat</keyword>
<evidence type="ECO:0000259" key="14">
    <source>
        <dbReference type="PROSITE" id="PS50237"/>
    </source>
</evidence>
<dbReference type="Gene3D" id="2.30.30.380">
    <property type="entry name" value="Zn-finger domain of Sec23/24"/>
    <property type="match status" value="1"/>
</dbReference>
<dbReference type="GO" id="GO:0005737">
    <property type="term" value="C:cytoplasm"/>
    <property type="evidence" value="ECO:0007669"/>
    <property type="project" value="UniProtKB-SubCell"/>
</dbReference>
<dbReference type="PROSITE" id="PS50237">
    <property type="entry name" value="HECT"/>
    <property type="match status" value="1"/>
</dbReference>
<dbReference type="Gene3D" id="3.30.2160.10">
    <property type="entry name" value="Hect, E3 ligase catalytic domain"/>
    <property type="match status" value="1"/>
</dbReference>
<dbReference type="SUPFAM" id="SSF56204">
    <property type="entry name" value="Hect, E3 ligase catalytic domain"/>
    <property type="match status" value="1"/>
</dbReference>
<feature type="region of interest" description="Disordered" evidence="11">
    <location>
        <begin position="122"/>
        <end position="148"/>
    </location>
</feature>
<evidence type="ECO:0000259" key="15">
    <source>
        <dbReference type="PROSITE" id="PS51416"/>
    </source>
</evidence>
<evidence type="ECO:0000256" key="1">
    <source>
        <dbReference type="ARBA" id="ARBA00004496"/>
    </source>
</evidence>
<keyword evidence="6 10" id="KW-0863">Zinc-finger</keyword>
<comment type="caution">
    <text evidence="16">The sequence shown here is derived from an EMBL/GenBank/DDBJ whole genome shotgun (WGS) entry which is preliminary data.</text>
</comment>
<dbReference type="Pfam" id="PF00632">
    <property type="entry name" value="HECT"/>
    <property type="match status" value="1"/>
</dbReference>
<evidence type="ECO:0000259" key="12">
    <source>
        <dbReference type="PROSITE" id="PS50135"/>
    </source>
</evidence>
<dbReference type="PROSITE" id="PS01358">
    <property type="entry name" value="ZF_RANBP2_1"/>
    <property type="match status" value="2"/>
</dbReference>
<feature type="compositionally biased region" description="Polar residues" evidence="11">
    <location>
        <begin position="632"/>
        <end position="642"/>
    </location>
</feature>
<feature type="region of interest" description="Disordered" evidence="11">
    <location>
        <begin position="3331"/>
        <end position="3364"/>
    </location>
</feature>
<evidence type="ECO:0000256" key="4">
    <source>
        <dbReference type="ARBA" id="ARBA00022723"/>
    </source>
</evidence>
<organism evidence="16 17">
    <name type="scientific">Phytophthora infestans</name>
    <name type="common">Potato late blight agent</name>
    <name type="synonym">Botrytis infestans</name>
    <dbReference type="NCBI Taxonomy" id="4787"/>
    <lineage>
        <taxon>Eukaryota</taxon>
        <taxon>Sar</taxon>
        <taxon>Stramenopiles</taxon>
        <taxon>Oomycota</taxon>
        <taxon>Peronosporomycetes</taxon>
        <taxon>Peronosporales</taxon>
        <taxon>Peronosporaceae</taxon>
        <taxon>Phytophthora</taxon>
    </lineage>
</organism>
<evidence type="ECO:0000256" key="8">
    <source>
        <dbReference type="ARBA" id="ARBA00022833"/>
    </source>
</evidence>
<feature type="domain" description="HECT" evidence="14">
    <location>
        <begin position="4263"/>
        <end position="4611"/>
    </location>
</feature>
<dbReference type="InterPro" id="IPR043145">
    <property type="entry name" value="Znf_ZZ_sf"/>
</dbReference>
<dbReference type="GO" id="GO:0016567">
    <property type="term" value="P:protein ubiquitination"/>
    <property type="evidence" value="ECO:0007669"/>
    <property type="project" value="InterPro"/>
</dbReference>
<dbReference type="GO" id="GO:0004842">
    <property type="term" value="F:ubiquitin-protein transferase activity"/>
    <property type="evidence" value="ECO:0007669"/>
    <property type="project" value="InterPro"/>
</dbReference>
<dbReference type="Pfam" id="PF00569">
    <property type="entry name" value="ZZ"/>
    <property type="match status" value="1"/>
</dbReference>
<dbReference type="InterPro" id="IPR043366">
    <property type="entry name" value="HECTD4"/>
</dbReference>
<feature type="active site" description="Glycyl thioester intermediate" evidence="9">
    <location>
        <position position="4588"/>
    </location>
</feature>
<dbReference type="Pfam" id="PF06701">
    <property type="entry name" value="MIB_HERC2"/>
    <property type="match status" value="1"/>
</dbReference>
<feature type="domain" description="RanBP2-type" evidence="13">
    <location>
        <begin position="3824"/>
        <end position="3854"/>
    </location>
</feature>
<name>A0A8S9TRC6_PHYIN</name>
<keyword evidence="4" id="KW-0479">Metal-binding</keyword>
<feature type="region of interest" description="Disordered" evidence="11">
    <location>
        <begin position="572"/>
        <end position="650"/>
    </location>
</feature>
<dbReference type="SMART" id="SM00547">
    <property type="entry name" value="ZnF_RBZ"/>
    <property type="match status" value="3"/>
</dbReference>
<evidence type="ECO:0000256" key="7">
    <source>
        <dbReference type="ARBA" id="ARBA00022786"/>
    </source>
</evidence>
<feature type="compositionally biased region" description="Low complexity" evidence="11">
    <location>
        <begin position="3331"/>
        <end position="3353"/>
    </location>
</feature>
<feature type="compositionally biased region" description="Basic and acidic residues" evidence="11">
    <location>
        <begin position="1158"/>
        <end position="1169"/>
    </location>
</feature>
<dbReference type="SUPFAM" id="SSF159034">
    <property type="entry name" value="Mib/herc2 domain-like"/>
    <property type="match status" value="1"/>
</dbReference>
<evidence type="ECO:0000256" key="9">
    <source>
        <dbReference type="PROSITE-ProRule" id="PRU00104"/>
    </source>
</evidence>
<evidence type="ECO:0000313" key="16">
    <source>
        <dbReference type="EMBL" id="KAF4131181.1"/>
    </source>
</evidence>
<dbReference type="InterPro" id="IPR001876">
    <property type="entry name" value="Znf_RanBP2"/>
</dbReference>
<comment type="subcellular location">
    <subcellularLocation>
        <location evidence="1">Cytoplasm</location>
    </subcellularLocation>
</comment>
<dbReference type="Proteomes" id="UP000704712">
    <property type="component" value="Unassembled WGS sequence"/>
</dbReference>
<dbReference type="InterPro" id="IPR010606">
    <property type="entry name" value="Mib_Herc2"/>
</dbReference>
<evidence type="ECO:0000256" key="11">
    <source>
        <dbReference type="SAM" id="MobiDB-lite"/>
    </source>
</evidence>
<evidence type="ECO:0000256" key="2">
    <source>
        <dbReference type="ARBA" id="ARBA00004906"/>
    </source>
</evidence>
<comment type="pathway">
    <text evidence="2">Protein modification; protein ubiquitination.</text>
</comment>
<evidence type="ECO:0000313" key="17">
    <source>
        <dbReference type="Proteomes" id="UP000704712"/>
    </source>
</evidence>
<evidence type="ECO:0000256" key="3">
    <source>
        <dbReference type="ARBA" id="ARBA00022490"/>
    </source>
</evidence>
<dbReference type="PROSITE" id="PS50199">
    <property type="entry name" value="ZF_RANBP2_2"/>
    <property type="match status" value="2"/>
</dbReference>
<feature type="region of interest" description="Disordered" evidence="11">
    <location>
        <begin position="3914"/>
        <end position="3941"/>
    </location>
</feature>
<dbReference type="SMART" id="SM00119">
    <property type="entry name" value="HECTc"/>
    <property type="match status" value="1"/>
</dbReference>
<proteinExistence type="predicted"/>
<keyword evidence="8" id="KW-0862">Zinc</keyword>
<feature type="compositionally biased region" description="Basic and acidic residues" evidence="11">
    <location>
        <begin position="127"/>
        <end position="143"/>
    </location>
</feature>
<dbReference type="PROSITE" id="PS01357">
    <property type="entry name" value="ZF_ZZ_1"/>
    <property type="match status" value="1"/>
</dbReference>
<feature type="non-terminal residue" evidence="16">
    <location>
        <position position="4641"/>
    </location>
</feature>
<dbReference type="EMBL" id="JAACNO010002745">
    <property type="protein sequence ID" value="KAF4131181.1"/>
    <property type="molecule type" value="Genomic_DNA"/>
</dbReference>
<dbReference type="PROSITE" id="PS50135">
    <property type="entry name" value="ZF_ZZ_2"/>
    <property type="match status" value="1"/>
</dbReference>
<evidence type="ECO:0000256" key="6">
    <source>
        <dbReference type="ARBA" id="ARBA00022771"/>
    </source>
</evidence>
<protein>
    <submittedName>
        <fullName evidence="16">Ubiquitin-transferase HECT domain-containing protein</fullName>
    </submittedName>
</protein>
<dbReference type="Gene3D" id="3.30.60.90">
    <property type="match status" value="1"/>
</dbReference>
<dbReference type="SUPFAM" id="SSF57850">
    <property type="entry name" value="RING/U-box"/>
    <property type="match status" value="1"/>
</dbReference>
<feature type="compositionally biased region" description="Basic residues" evidence="11">
    <location>
        <begin position="68"/>
        <end position="78"/>
    </location>
</feature>
<dbReference type="Gene3D" id="3.30.2410.10">
    <property type="entry name" value="Hect, E3 ligase catalytic domain"/>
    <property type="match status" value="1"/>
</dbReference>
<feature type="domain" description="MIB/HERC2" evidence="15">
    <location>
        <begin position="610"/>
        <end position="688"/>
    </location>
</feature>
<dbReference type="Gene3D" id="3.90.1750.10">
    <property type="entry name" value="Hect, E3 ligase catalytic domains"/>
    <property type="match status" value="1"/>
</dbReference>
<feature type="domain" description="RanBP2-type" evidence="13">
    <location>
        <begin position="3883"/>
        <end position="3912"/>
    </location>
</feature>
<feature type="region of interest" description="Disordered" evidence="11">
    <location>
        <begin position="2580"/>
        <end position="2599"/>
    </location>
</feature>
<dbReference type="InterPro" id="IPR037252">
    <property type="entry name" value="Mib_Herc2_sf"/>
</dbReference>
<gene>
    <name evidence="16" type="ORF">GN958_ATG19616</name>
</gene>
<feature type="domain" description="ZZ-type" evidence="12">
    <location>
        <begin position="2431"/>
        <end position="2483"/>
    </location>
</feature>
<feature type="region of interest" description="Disordered" evidence="11">
    <location>
        <begin position="839"/>
        <end position="878"/>
    </location>
</feature>
<feature type="region of interest" description="Disordered" evidence="11">
    <location>
        <begin position="51"/>
        <end position="84"/>
    </location>
</feature>
<evidence type="ECO:0000256" key="10">
    <source>
        <dbReference type="PROSITE-ProRule" id="PRU00228"/>
    </source>
</evidence>
<keyword evidence="7 9" id="KW-0833">Ubl conjugation pathway</keyword>
<sequence length="4641" mass="511313">YQKLPAESLKKLAAKKWVNLRMVSPRRFVETEETFHFFNEGAVLGINEIRSGDASSSSSDSDSSERSRLRRARRRRRASSIASRRTSRRLSRLLNGSVASELESLQDESDDDDYDSVDDFELEEDDEKIHQPRERTESADKAQVEPQNMSPVATAAGSKVPGVGAVTFEQIFEPFRDLYVPPRSDNGDCAQKKRSTRQQMQLRRARRAIAAFTRRVHCANAYRYRKQGEFMRVCYQRALETGPGYKVVEMSKLGDKSLNEVKRQALLVASQKDDAVETTVPSLFPRKWPHLPFRSPLEWVNDTDAAIEFISGLAELPETSLIYEPIDASKFAAEAAEFLKLTASERMPAVSDAVFAGLLGLFAMGVQLQSFTLLTKAALQFIELGQATYLRDADGGPYRPELQKLLDLYYSRLAQHVAEPILAATFPRDLSAQWKVCSYQPSTSDAIATDGLYLYIFGRSGLLKIGTGHGTTVRDFVYAHNKEYVRSRDAERSWLCCIGDALYCRTIVMPGHRVDRIQTYDLQNVQELVLAPNRALMGKGTTESSVYAMVTDGVDLFTVRCIDAYKKLSSKTSSSRKHRSRSHKSRKSTPVSEIVNAVLSKSDSGPKSPPQSPEAVSISVGDRVIRGPDWKWSNQDGDNGSPGTVERISTWGGVKGSGVTVRWDKNQRVNTYRWGAEGCYDLYIVLEHDGFLEQKPLPNARSSGQVKGGEGAVNASRENELEPLPRHQFVLYRHKVDIITSIMKLEEPDIDLFLDLTPSRDKYKRGTSGSSEAQGGVETLSALHSHLVTLCTSQTSWMCDGGMSNCFGDNATQRYRCTLGCDFDLCESCLFATVIDKPSMSTSPSEGKAAEEDASSTVNTASDETAPSADDGPVASDFDASTETAVSEGIDPFSTVDVSLFAESARGVSLKKKVGDKKKQKQQTEEQMVNDLAAFWCGLYSRKECQVALRRNGLQLNEASTWLHTCGAYLREPMVIPTVSSVILAAKPKSGALDPVLLIAGTFFATHGQLCVVSPPGLYTASEEHSDKAKRAASSSDASWFFSLENGSLLADKPVLLKGIPAGSPSCVDMRRKRILVLSGYLNCLEEYVDHVQQSRQALKQPEPDCATLADTGKLIISQLAQLMRKRAALPAYKHPRAGLQNILFQTGREPAPPASDKPSDHKDGDLSTKPKNRRIKNICARLKELDRLPAKDLPGYIIPFCVDFEDEGVLQIFRAINRYCKMLPFKGDGDDGDGPTRLTAVYRLVADLLRILAETVQEYEFVGVTMKIDASDDATQELFKDTECELKDISGRLYSGQVSGQASEDAATQRERSKIVISAHFLLVWGIRKGIFCRSHRSEFFASACEDVIGCGSDSEDTMPELPESYFAILLEPHDFLVLQTKRDCGVDLLRRLLYSPMDDGRIAIADFLPTEADDFARFLEVLLALSKLESRSSTHREKWVLKVDGLPFQTPVSKALHAVMNYCCARMYAVSMELTPTTSLKEVGQEVLEATATFEHFARACLDCCLEMLRCYQSDSSSGCDLQASVVGTILPVIIAFIPNYPDHFSSEFRDHLLILMRVLDTTICSNDGTRGIRRRAALDDAALFGGYQVVETPHPYNHTQPVFRRVVHIPGASVLHFEFDPRCRTSGEADIVFITSGLAWYQADRLPYADVGFGEDGGCFFGSYSRGNWPAGGLTVVGDTATIMLCATTQARSGSVDKQRWGLKCTVRGLFDSPQRAWLPELGCAVAYACSALGDKLLRGVPLQGIEKMCQPWVMERQLFNLAAPTCNVLKFRWKFVDDVVNHAERGDVFFSTLSKYVRLRTLPPQHLTARWNEALQEAAAVLLVRSKHHLIEAWMAGVENRTVLSNDIENALFHRIAVELGKLERWMLRQAQLVSEWHYLCIDEVSLDELMERYADNLDRLSELCHLKSVPFKNSDVTSCVKSIHELLVKDIAVKHEKDEDAHSQPSGSHDAVAQAVSLKARFLLRRWEECVEHGSTYLESVSTPIHPAVSDCLPDVSKFLCSTVSISALEECSTAHSARLESRLAGVGYCEKAFADLKNEDMAQFFVGRALYAVPSSNVVQDDAILSGCALANPRLLAKTMASLNSYSRTIARVAESKDALPAFRAVALAEIWNCAHSLDSISSRVVGLERVSELIVTVDGEMRSYAEELSADKDALLYKTADVHEIHGQVYDIAWILLRLLAEETFENGAEQDASETSWKVSMKQVFGELRALYEHFAVKQKEQGMRTATEQPDIARASDEATFRLLCTVVSKVSGLHQWPEMLSWWIQRGIDLVATPNALLNLSVASTRLIRYALELLGDDMFDLEVAITRPTEAKMVLGMEIQDVLLKRVGEIVSPLPVSDHTLKAAPSSSNSVRGKVSDHSVVIFQNEVATDKLVDAADSVGEPDVSSLEILVDGSDGKDAVEKAVKEAVAECTAAQATVKHPSVRCDGCNQSPLRGFRLKCFTCPNYDLCTSCYTNQTHNVDHPFVRLTESTGTGDLLQPRSKGGSVVPETALVGSKPWKGNLLRVLLDAQGYVVYCRGSRRECCDTANALANLGLLVTVAHSDDMASVNSLRDWERSVQLLLEPGSSRLSHRRSSVSSEKNAARRANREVTNALNRKAALINSNTRRSGRKVEDGRRLASEVIAMLRLMASGRSNMQRWRSSTLRKMTEVLENAPRQITEAVDLNCALCDAYSLTLGAAQVLGGFREPLRIGGNVSLSSYAADKARGGHTGVVYSYAFGNDDVVVANLDGSTEGARNGDTAGDDDICLCKRSTSEVKAVSSVALDRDTVELLEPLVVPFCAVVKTVYEWTSDGKSDDMDEDGTPTAGSLLRWELACALVQSFSAMAPSWPSLFDNQVISTNGNCPAILFQLAQLCVRDLKVEDIADMRGLLWNMEWLRSRDVHFSLATRPISSSSFSVGDDKTCVPRPTTLAPEDSSAFSSVVSDGALSVPEPSEYFYNLYAFSGRSDLPQHSGRNKMLEYWEKNVIPAIETYVSGSFKSYEMDYFFAQLREPLREGNAAAALKIAFTLCDGHVPSGCHYPDPGTDWTALQIDDVEVGGRYVIASENVDVADWSRDMLWTLGHSGTVRVVDSSGMVLLQVVNPVTSASEYWWYHADNLRAMSSVSSVSEQSVTDFEASRTRLKMMNQQLIYSIARKSVFDLLQVAPEHAMKISIETRKTCLARTSSSPLPLPSSSSIGHTATATMQLTTPLPKNPGNGYDLADLLRLAAAADLGCPEKVLSCEMGMLSDSTPGAPSENSSSLYLRSKVSTKTALITVLQTVLNKQFERAASSPPPPVMDRSTSYDENASVMVTMPAKKHKKRGKQGALAGKLAAVGASSAATSSSSSSAPSSSGSSTSLKSTQPKLQQPDVTPALSTRKHRYLLMEALLSELKTSLDLSSAFLRSRSFMVTSDSPPQPLVLIHIPDATCLVLSFAVHPVLMDLPAGSSLEFFRDERCTDRLFGYFGDKRGLSYLPPLVVPGDKCYVRMSQGTYARYKFRVDPFTADFGLALWLCEEIYQKLLAVQLSHYEVETVLTTALNALVEYLIATTACLPANAKTAVYQITAKLINFALSKGAMHSVPIAKLSGLVKELTFVHDNERTTQKGLFSLYTQQLAELISLVEEVSSLKGGSSSILGGAWWKEFVRMAVFTRVLAQGKREIATPDAFKRVYCGRAPIREIQTAQTALATHDLFGERIIFLQNLPRTSNVAELKASVSKFIVHLALEECGEADDQNVYSAAAVTRFGIVSNIIYMPVNAEGQTEGYAMIDVGRADVIDDLLTRISKETFEFEGGTATEEDHELLARIEAVCRPPESSSGKSNDGNDCCSDGADPSGDVWACSVCTLENSLADAGCAACGSPIPPEMANLARDVQAPSLSARSEAQTTGLEAAASSGWSCTTCTFANSWTDTTCDACTMERSADLVPPSSATREDSTQNESDPVTDGADTEASSRYKLSAARFVDMVRVADETSDAPKQVTSFLHHRFFWTEADADEASGMTIELRRVLEHDISQYSSSPASKMAIEALAVLAGVTKKSSWEDLSNEKRLNKLTSAKALSEVKDKTLAVYKWLRSSGYDLQFELSHYGSMDDAMKAQAKWTHQMDCQLIAVCRELSGRMGVLMLTDLCPSHLNASHAREYMQIASLETRDLRLRFAVLQSLNKLLVEALPLVNLRPWSDPSSLRSRIVSIRQLIFPGVKIRFFAQTQDNTTLAHSVFVDTNAKRPMVTIDRRKIAGKRGGVCASTTEAATSLVALRDPRRSLFASTMKQLSAISPSLLRAKRPTGASDPFVSFIVIFAGENVVGEGGPYRQLFNDISNELLASGNPLFIPTQNNVMKAGEFRERYMPKPSSTSKELLQMFEFVGILMGCCLRTGVRLNLRLAPLVWKMLVKQNLVLTDLESVDYSLCESLKFLEELASAPSDDLSEVLFDSFTTTLSDGTVVELKTGGQQLSVTKANAKEYIRLVKATRLQECKPQVDAMLRGLGKIVPVQLLQLCVWSELQQWVSGSLKIDIDLLKRHTRYSSGMSPEQYPHLEMFWKVLSSFSEENKRRFINFAWGQDTLPADDAEFDRTHTRLLIKAPPQDSGVNQDALLPKADTCFFNIELPVYSSEEIMREKLLLAITLCTSLDGDEQTAGHDIYYAGDELDDDVME</sequence>
<evidence type="ECO:0000259" key="13">
    <source>
        <dbReference type="PROSITE" id="PS50199"/>
    </source>
</evidence>
<reference evidence="16" key="1">
    <citation type="submission" date="2020-03" db="EMBL/GenBank/DDBJ databases">
        <title>Hybrid Assembly of Korean Phytophthora infestans isolates.</title>
        <authorList>
            <person name="Prokchorchik M."/>
            <person name="Lee Y."/>
            <person name="Seo J."/>
            <person name="Cho J.-H."/>
            <person name="Park Y.-E."/>
            <person name="Jang D.-C."/>
            <person name="Im J.-S."/>
            <person name="Choi J.-G."/>
            <person name="Park H.-J."/>
            <person name="Lee G.-B."/>
            <person name="Lee Y.-G."/>
            <person name="Hong S.-Y."/>
            <person name="Cho K."/>
            <person name="Sohn K.H."/>
        </authorList>
    </citation>
    <scope>NUCLEOTIDE SEQUENCE</scope>
    <source>
        <strain evidence="16">KR_2_A2</strain>
    </source>
</reference>
<dbReference type="Pfam" id="PF00641">
    <property type="entry name" value="Zn_ribbon_RanBP"/>
    <property type="match status" value="1"/>
</dbReference>
<feature type="compositionally biased region" description="Polar residues" evidence="11">
    <location>
        <begin position="855"/>
        <end position="865"/>
    </location>
</feature>
<feature type="compositionally biased region" description="Low complexity" evidence="11">
    <location>
        <begin position="52"/>
        <end position="61"/>
    </location>
</feature>
<dbReference type="PANTHER" id="PTHR46435:SF1">
    <property type="entry name" value="E3 UBIQUITIN-PROTEIN LIGASE HECTD4-RELATED"/>
    <property type="match status" value="1"/>
</dbReference>
<dbReference type="GO" id="GO:0008270">
    <property type="term" value="F:zinc ion binding"/>
    <property type="evidence" value="ECO:0007669"/>
    <property type="project" value="UniProtKB-KW"/>
</dbReference>
<dbReference type="PROSITE" id="PS51416">
    <property type="entry name" value="MIB_HERC2"/>
    <property type="match status" value="1"/>
</dbReference>
<dbReference type="Gene3D" id="2.30.30.40">
    <property type="entry name" value="SH3 Domains"/>
    <property type="match status" value="1"/>
</dbReference>
<keyword evidence="3" id="KW-0963">Cytoplasm</keyword>
<evidence type="ECO:0000256" key="5">
    <source>
        <dbReference type="ARBA" id="ARBA00022737"/>
    </source>
</evidence>
<dbReference type="InterPro" id="IPR035983">
    <property type="entry name" value="Hect_E3_ubiquitin_ligase"/>
</dbReference>